<proteinExistence type="predicted"/>
<protein>
    <submittedName>
        <fullName evidence="3">Stalk domain-containing protein</fullName>
    </submittedName>
</protein>
<comment type="caution">
    <text evidence="3">The sequence shown here is derived from an EMBL/GenBank/DDBJ whole genome shotgun (WGS) entry which is preliminary data.</text>
</comment>
<feature type="chain" id="PRO_5045607689" evidence="1">
    <location>
        <begin position="27"/>
        <end position="285"/>
    </location>
</feature>
<evidence type="ECO:0000313" key="3">
    <source>
        <dbReference type="EMBL" id="MDU0201533.1"/>
    </source>
</evidence>
<sequence>MRMKKWSAIALLGSLMGTCFTAGVYAQDVLQRVDAYLRNDFKIVVNGQQVTLANPPLIYNNSSYLPVKELGNYLGAVVNWQESSKTIYINPRINPGQPTEGNNINYTEIVFQYPYVQYFDYRGATYPILTNTTEMTYYRLKDVERMGVPTVGLRKAKEKYSEEIYVGEDELKKVWGSEPPQSSYMYNEGVTVTGENDPIKIKALKDYVESFRYYEIDKIPYMSSPIIIDALPELNTYSYLLVENGHYFRTTLRLTQSNNTNSNNQPEYVVGSSSKENIEVVKVNK</sequence>
<dbReference type="Proteomes" id="UP001260980">
    <property type="component" value="Unassembled WGS sequence"/>
</dbReference>
<evidence type="ECO:0000313" key="4">
    <source>
        <dbReference type="Proteomes" id="UP001260980"/>
    </source>
</evidence>
<name>A0ABU3RBB4_9BACL</name>
<feature type="signal peptide" evidence="1">
    <location>
        <begin position="1"/>
        <end position="26"/>
    </location>
</feature>
<keyword evidence="1" id="KW-0732">Signal</keyword>
<dbReference type="InterPro" id="IPR036582">
    <property type="entry name" value="Mao_N_sf"/>
</dbReference>
<gene>
    <name evidence="3" type="ORF">RQP52_10545</name>
</gene>
<dbReference type="Pfam" id="PF07833">
    <property type="entry name" value="Cu_amine_oxidN1"/>
    <property type="match status" value="1"/>
</dbReference>
<keyword evidence="4" id="KW-1185">Reference proteome</keyword>
<evidence type="ECO:0000259" key="2">
    <source>
        <dbReference type="Pfam" id="PF07833"/>
    </source>
</evidence>
<dbReference type="InterPro" id="IPR012854">
    <property type="entry name" value="Cu_amine_oxidase-like_N"/>
</dbReference>
<organism evidence="3 4">
    <name type="scientific">Paenibacillus violae</name>
    <dbReference type="NCBI Taxonomy" id="3077234"/>
    <lineage>
        <taxon>Bacteria</taxon>
        <taxon>Bacillati</taxon>
        <taxon>Bacillota</taxon>
        <taxon>Bacilli</taxon>
        <taxon>Bacillales</taxon>
        <taxon>Paenibacillaceae</taxon>
        <taxon>Paenibacillus</taxon>
    </lineage>
</organism>
<dbReference type="EMBL" id="JAWCUD010000002">
    <property type="protein sequence ID" value="MDU0201533.1"/>
    <property type="molecule type" value="Genomic_DNA"/>
</dbReference>
<evidence type="ECO:0000256" key="1">
    <source>
        <dbReference type="SAM" id="SignalP"/>
    </source>
</evidence>
<dbReference type="RefSeq" id="WP_315951319.1">
    <property type="nucleotide sequence ID" value="NZ_JAWCUD010000002.1"/>
</dbReference>
<reference evidence="3 4" key="1">
    <citation type="submission" date="2023-10" db="EMBL/GenBank/DDBJ databases">
        <title>Paenibacillus strain PFR10 Genome sequencing and assembly.</title>
        <authorList>
            <person name="Kim I."/>
        </authorList>
    </citation>
    <scope>NUCLEOTIDE SEQUENCE [LARGE SCALE GENOMIC DNA]</scope>
    <source>
        <strain evidence="3 4">PFR10</strain>
    </source>
</reference>
<dbReference type="SUPFAM" id="SSF55383">
    <property type="entry name" value="Copper amine oxidase, domain N"/>
    <property type="match status" value="1"/>
</dbReference>
<feature type="domain" description="Copper amine oxidase-like N-terminal" evidence="2">
    <location>
        <begin position="43"/>
        <end position="89"/>
    </location>
</feature>
<accession>A0ABU3RBB4</accession>